<evidence type="ECO:0000313" key="2">
    <source>
        <dbReference type="EMBL" id="GAA4177965.1"/>
    </source>
</evidence>
<sequence length="197" mass="22791">MNMERTYNGTSILDETPTGYHITIPVKKHLPVIIFLTLWLVGWLMAINFFGSSFGNDFHNIINGKLGFDSLFTMVWLVFGGAAGLFVIKTLVWYLIGQEIIMIDHQQISIARKNDVFFRPRIYDLTEAKRFHVKEEHLEFSFLGQRNDLSLFRNRGSIRFEYGLRTIKFANDMDQAEANHILETLRSSGYLTAANFD</sequence>
<evidence type="ECO:0008006" key="4">
    <source>
        <dbReference type="Google" id="ProtNLM"/>
    </source>
</evidence>
<name>A0ABP8A560_9SPHI</name>
<dbReference type="Proteomes" id="UP001500167">
    <property type="component" value="Unassembled WGS sequence"/>
</dbReference>
<keyword evidence="3" id="KW-1185">Reference proteome</keyword>
<keyword evidence="1" id="KW-0812">Transmembrane</keyword>
<evidence type="ECO:0000313" key="3">
    <source>
        <dbReference type="Proteomes" id="UP001500167"/>
    </source>
</evidence>
<accession>A0ABP8A560</accession>
<feature type="transmembrane region" description="Helical" evidence="1">
    <location>
        <begin position="71"/>
        <end position="96"/>
    </location>
</feature>
<organism evidence="2 3">
    <name type="scientific">Sphingobacterium ginsenosidimutans</name>
    <dbReference type="NCBI Taxonomy" id="687845"/>
    <lineage>
        <taxon>Bacteria</taxon>
        <taxon>Pseudomonadati</taxon>
        <taxon>Bacteroidota</taxon>
        <taxon>Sphingobacteriia</taxon>
        <taxon>Sphingobacteriales</taxon>
        <taxon>Sphingobacteriaceae</taxon>
        <taxon>Sphingobacterium</taxon>
    </lineage>
</organism>
<keyword evidence="1" id="KW-0472">Membrane</keyword>
<evidence type="ECO:0000256" key="1">
    <source>
        <dbReference type="SAM" id="Phobius"/>
    </source>
</evidence>
<protein>
    <recommendedName>
        <fullName evidence="4">DUF304 domain-containing protein</fullName>
    </recommendedName>
</protein>
<comment type="caution">
    <text evidence="2">The sequence shown here is derived from an EMBL/GenBank/DDBJ whole genome shotgun (WGS) entry which is preliminary data.</text>
</comment>
<feature type="transmembrane region" description="Helical" evidence="1">
    <location>
        <begin position="30"/>
        <end position="51"/>
    </location>
</feature>
<proteinExistence type="predicted"/>
<keyword evidence="1" id="KW-1133">Transmembrane helix</keyword>
<dbReference type="EMBL" id="BAAAZK010000007">
    <property type="protein sequence ID" value="GAA4177965.1"/>
    <property type="molecule type" value="Genomic_DNA"/>
</dbReference>
<reference evidence="3" key="1">
    <citation type="journal article" date="2019" name="Int. J. Syst. Evol. Microbiol.">
        <title>The Global Catalogue of Microorganisms (GCM) 10K type strain sequencing project: providing services to taxonomists for standard genome sequencing and annotation.</title>
        <authorList>
            <consortium name="The Broad Institute Genomics Platform"/>
            <consortium name="The Broad Institute Genome Sequencing Center for Infectious Disease"/>
            <person name="Wu L."/>
            <person name="Ma J."/>
        </authorList>
    </citation>
    <scope>NUCLEOTIDE SEQUENCE [LARGE SCALE GENOMIC DNA]</scope>
    <source>
        <strain evidence="3">JCM 16722</strain>
    </source>
</reference>
<gene>
    <name evidence="2" type="ORF">GCM10022218_27730</name>
</gene>